<reference evidence="1" key="2">
    <citation type="journal article" date="2015" name="Data Brief">
        <title>Shoot transcriptome of the giant reed, Arundo donax.</title>
        <authorList>
            <person name="Barrero R.A."/>
            <person name="Guerrero F.D."/>
            <person name="Moolhuijzen P."/>
            <person name="Goolsby J.A."/>
            <person name="Tidwell J."/>
            <person name="Bellgard S.E."/>
            <person name="Bellgard M.I."/>
        </authorList>
    </citation>
    <scope>NUCLEOTIDE SEQUENCE</scope>
    <source>
        <tissue evidence="1">Shoot tissue taken approximately 20 cm above the soil surface</tissue>
    </source>
</reference>
<name>A0A0A9ESA4_ARUDO</name>
<organism evidence="1">
    <name type="scientific">Arundo donax</name>
    <name type="common">Giant reed</name>
    <name type="synonym">Donax arundinaceus</name>
    <dbReference type="NCBI Taxonomy" id="35708"/>
    <lineage>
        <taxon>Eukaryota</taxon>
        <taxon>Viridiplantae</taxon>
        <taxon>Streptophyta</taxon>
        <taxon>Embryophyta</taxon>
        <taxon>Tracheophyta</taxon>
        <taxon>Spermatophyta</taxon>
        <taxon>Magnoliopsida</taxon>
        <taxon>Liliopsida</taxon>
        <taxon>Poales</taxon>
        <taxon>Poaceae</taxon>
        <taxon>PACMAD clade</taxon>
        <taxon>Arundinoideae</taxon>
        <taxon>Arundineae</taxon>
        <taxon>Arundo</taxon>
    </lineage>
</organism>
<sequence length="59" mass="6585">MLPVSGRNSTILQLFMPLLVPRVRPHMCTSTLQLRASTAEIRGASAMELLSSMFNFFSK</sequence>
<proteinExistence type="predicted"/>
<accession>A0A0A9ESA4</accession>
<reference evidence="1" key="1">
    <citation type="submission" date="2014-09" db="EMBL/GenBank/DDBJ databases">
        <authorList>
            <person name="Magalhaes I.L.F."/>
            <person name="Oliveira U."/>
            <person name="Santos F.R."/>
            <person name="Vidigal T.H.D.A."/>
            <person name="Brescovit A.D."/>
            <person name="Santos A.J."/>
        </authorList>
    </citation>
    <scope>NUCLEOTIDE SEQUENCE</scope>
    <source>
        <tissue evidence="1">Shoot tissue taken approximately 20 cm above the soil surface</tissue>
    </source>
</reference>
<dbReference type="EMBL" id="GBRH01198983">
    <property type="protein sequence ID" value="JAD98912.1"/>
    <property type="molecule type" value="Transcribed_RNA"/>
</dbReference>
<protein>
    <submittedName>
        <fullName evidence="1">Uncharacterized protein</fullName>
    </submittedName>
</protein>
<dbReference type="AlphaFoldDB" id="A0A0A9ESA4"/>
<evidence type="ECO:0000313" key="1">
    <source>
        <dbReference type="EMBL" id="JAD98912.1"/>
    </source>
</evidence>